<keyword evidence="2 5" id="KW-0812">Transmembrane</keyword>
<dbReference type="PANTHER" id="PTHR22950:SF340">
    <property type="entry name" value="AMINO ACID TRANSPORTER TRANSMEMBRANE DOMAIN-CONTAINING PROTEIN-RELATED"/>
    <property type="match status" value="1"/>
</dbReference>
<dbReference type="STRING" id="67767.A0A0J7L2Z8"/>
<feature type="transmembrane region" description="Helical" evidence="5">
    <location>
        <begin position="203"/>
        <end position="225"/>
    </location>
</feature>
<evidence type="ECO:0000313" key="7">
    <source>
        <dbReference type="EMBL" id="KMQ97036.1"/>
    </source>
</evidence>
<dbReference type="InterPro" id="IPR013057">
    <property type="entry name" value="AA_transpt_TM"/>
</dbReference>
<comment type="caution">
    <text evidence="7">The sequence shown here is derived from an EMBL/GenBank/DDBJ whole genome shotgun (WGS) entry which is preliminary data.</text>
</comment>
<evidence type="ECO:0000256" key="3">
    <source>
        <dbReference type="ARBA" id="ARBA00022989"/>
    </source>
</evidence>
<accession>A0A0J7L2Z8</accession>
<comment type="subcellular location">
    <subcellularLocation>
        <location evidence="1">Membrane</location>
        <topology evidence="1">Multi-pass membrane protein</topology>
    </subcellularLocation>
</comment>
<feature type="transmembrane region" description="Helical" evidence="5">
    <location>
        <begin position="139"/>
        <end position="161"/>
    </location>
</feature>
<evidence type="ECO:0000313" key="8">
    <source>
        <dbReference type="Proteomes" id="UP000036403"/>
    </source>
</evidence>
<dbReference type="GO" id="GO:0015179">
    <property type="term" value="F:L-amino acid transmembrane transporter activity"/>
    <property type="evidence" value="ECO:0007669"/>
    <property type="project" value="TreeGrafter"/>
</dbReference>
<feature type="transmembrane region" description="Helical" evidence="5">
    <location>
        <begin position="381"/>
        <end position="403"/>
    </location>
</feature>
<gene>
    <name evidence="7" type="ORF">RF55_2655</name>
</gene>
<proteinExistence type="predicted"/>
<protein>
    <submittedName>
        <fullName evidence="7">Proton-coupled amino acid transporter 1</fullName>
    </submittedName>
</protein>
<dbReference type="EMBL" id="LBMM01001038">
    <property type="protein sequence ID" value="KMQ97036.1"/>
    <property type="molecule type" value="Genomic_DNA"/>
</dbReference>
<feature type="transmembrane region" description="Helical" evidence="5">
    <location>
        <begin position="449"/>
        <end position="475"/>
    </location>
</feature>
<keyword evidence="8" id="KW-1185">Reference proteome</keyword>
<keyword evidence="3 5" id="KW-1133">Transmembrane helix</keyword>
<sequence length="517" mass="57533">MESTETTLAELVDEIIEETFQAAMENQQKESIRLELIDSPREGKEIDAPLITDTASPPSVVDNVVDNVETVSSPNAEDNTESVLPPNSADIIDVDNYDPHQHRNVANPTSNFDTLVHLLKGSLGTGILAMPNAFCNSGLVVGVIATIIIGALCTYCLHILIKAQYKLCKRLRVPILSYPHSMKYALEQGPQCMRRLAPYAPGIIDGFLIIYQLGICCVYIVFVATNIKQVTDYYWEPLEVWTHMLFLLFPLILINYIRNLKVLSPFSTLANLITFVGLGMILSYMFDDLPSISEREMFGTLRNFSLYFGTTLFALEAVGVIIALENNMKTPQSFGGYYGVLNIGMTAIVILYIIIGFFGYVKYGPEAGGSVTFNLPQEEAMAQSIKIMFAIAIFITYALQAYVPVDILWRTYLDHRIQNRKLFWEYVCRTLVTLATFVLAISIPRLGLFISLFGAFCLSALGIAFPAFIDICVLWPAKDFGPFKTMLIKNVLLIAFGVLGLLVGTYVSIVDIVKSFN</sequence>
<evidence type="ECO:0000256" key="5">
    <source>
        <dbReference type="SAM" id="Phobius"/>
    </source>
</evidence>
<keyword evidence="4 5" id="KW-0472">Membrane</keyword>
<feature type="transmembrane region" description="Helical" evidence="5">
    <location>
        <begin position="336"/>
        <end position="361"/>
    </location>
</feature>
<reference evidence="7 8" key="1">
    <citation type="submission" date="2015-04" db="EMBL/GenBank/DDBJ databases">
        <title>Lasius niger genome sequencing.</title>
        <authorList>
            <person name="Konorov E.A."/>
            <person name="Nikitin M.A."/>
            <person name="Kirill M.V."/>
            <person name="Chang P."/>
        </authorList>
    </citation>
    <scope>NUCLEOTIDE SEQUENCE [LARGE SCALE GENOMIC DNA]</scope>
    <source>
        <tissue evidence="7">Whole</tissue>
    </source>
</reference>
<dbReference type="Proteomes" id="UP000036403">
    <property type="component" value="Unassembled WGS sequence"/>
</dbReference>
<feature type="domain" description="Amino acid transporter transmembrane" evidence="6">
    <location>
        <begin position="109"/>
        <end position="509"/>
    </location>
</feature>
<evidence type="ECO:0000256" key="4">
    <source>
        <dbReference type="ARBA" id="ARBA00023136"/>
    </source>
</evidence>
<feature type="transmembrane region" description="Helical" evidence="5">
    <location>
        <begin position="269"/>
        <end position="286"/>
    </location>
</feature>
<dbReference type="PaxDb" id="67767-A0A0J7L2Z8"/>
<evidence type="ECO:0000256" key="1">
    <source>
        <dbReference type="ARBA" id="ARBA00004141"/>
    </source>
</evidence>
<evidence type="ECO:0000256" key="2">
    <source>
        <dbReference type="ARBA" id="ARBA00022692"/>
    </source>
</evidence>
<feature type="transmembrane region" description="Helical" evidence="5">
    <location>
        <begin position="306"/>
        <end position="324"/>
    </location>
</feature>
<feature type="transmembrane region" description="Helical" evidence="5">
    <location>
        <begin position="487"/>
        <end position="509"/>
    </location>
</feature>
<feature type="transmembrane region" description="Helical" evidence="5">
    <location>
        <begin position="423"/>
        <end position="443"/>
    </location>
</feature>
<evidence type="ECO:0000259" key="6">
    <source>
        <dbReference type="Pfam" id="PF01490"/>
    </source>
</evidence>
<dbReference type="AlphaFoldDB" id="A0A0J7L2Z8"/>
<dbReference type="GO" id="GO:0005774">
    <property type="term" value="C:vacuolar membrane"/>
    <property type="evidence" value="ECO:0007669"/>
    <property type="project" value="TreeGrafter"/>
</dbReference>
<organism evidence="7 8">
    <name type="scientific">Lasius niger</name>
    <name type="common">Black garden ant</name>
    <dbReference type="NCBI Taxonomy" id="67767"/>
    <lineage>
        <taxon>Eukaryota</taxon>
        <taxon>Metazoa</taxon>
        <taxon>Ecdysozoa</taxon>
        <taxon>Arthropoda</taxon>
        <taxon>Hexapoda</taxon>
        <taxon>Insecta</taxon>
        <taxon>Pterygota</taxon>
        <taxon>Neoptera</taxon>
        <taxon>Endopterygota</taxon>
        <taxon>Hymenoptera</taxon>
        <taxon>Apocrita</taxon>
        <taxon>Aculeata</taxon>
        <taxon>Formicoidea</taxon>
        <taxon>Formicidae</taxon>
        <taxon>Formicinae</taxon>
        <taxon>Lasius</taxon>
        <taxon>Lasius</taxon>
    </lineage>
</organism>
<name>A0A0J7L2Z8_LASNI</name>
<dbReference type="OrthoDB" id="1684102at2759"/>
<dbReference type="PANTHER" id="PTHR22950">
    <property type="entry name" value="AMINO ACID TRANSPORTER"/>
    <property type="match status" value="1"/>
</dbReference>
<dbReference type="Pfam" id="PF01490">
    <property type="entry name" value="Aa_trans"/>
    <property type="match status" value="1"/>
</dbReference>
<feature type="transmembrane region" description="Helical" evidence="5">
    <location>
        <begin position="240"/>
        <end position="257"/>
    </location>
</feature>